<dbReference type="Pfam" id="PF03382">
    <property type="entry name" value="DUF285"/>
    <property type="match status" value="2"/>
</dbReference>
<keyword evidence="3" id="KW-1185">Reference proteome</keyword>
<sequence>MKKLLSLLSSVLLISGSVATVVACGIRIDPQDEKKDISRIQITDVKVGDQEQHVLSKIGTKIKTLYSQAEINGDYVIEGLELLVTNKTIEQEGAISVVAIGDHLVGGFILEIRENDSTTTPLPPNPTNPGPNHHKEDISKILITNVFNNTNIDQVKKIVSEAINKKAQGAIFGLDYTISGNPQKNRIITVKATSLSKWIKGAFTINVKKSDKEDISKVQINDIKVKDSKQIVLNRIQTEISRFYSEAQINTDYTIDGLDNLVQGGVVVDQGSVNVAAKGEHLTGGFVLWIRESNSTTEPIGPNPPSPTKLQDISDIQIIGVLNTTTISEVEEKVAEKIIKKSPNAKLNIDYKIDGNPQENTIIMVQATTTSKLIKNSFTIQVEKVEIGTDIKDIEQELKKILNPQIIDPSQIMNHSWDKTELQKKVQEKYEGVTVEMLPKTQLNNFESHLDNWKFVGNRETNNQLPYYGSINIEHQWSADKTENVSVIYDWLREQIGKKDSDFWSANDLQDKINNQYGKDQITISHTGDNTDLHVREFKVIGNAQNNENAKYSGEIRAFQVLDRNNQSKTIYFDEKVKSIKAKQGSAPEGTKEVIHIGWDDLKKGYQMPQTILRVPNYISTQIIDLSNMFRLTKEFNDNINSWNTGNVENMEKMFNIAYEFNQNLNNWNTKNVKKMVGMFADARKFNGPIGNWNTENVENMAEMFQNAEVFNQDISTKLLPNGIKVWDTSKVTDMHQMFENANSYRNDLSEWNVSGVTNAITFTNVEEWKWQLRPRFTIKSVFGDGATVLPNFSKKPNKEDLIKVLLYLYRENGLIRESFEIANISYGQPSGTPDVKGGIAYIVGVDMYIGEHEVIFNYRIK</sequence>
<evidence type="ECO:0000313" key="3">
    <source>
        <dbReference type="Proteomes" id="UP000237865"/>
    </source>
</evidence>
<dbReference type="EMBL" id="PHNE01000001">
    <property type="protein sequence ID" value="PPE05823.1"/>
    <property type="molecule type" value="Genomic_DNA"/>
</dbReference>
<dbReference type="InterPro" id="IPR054816">
    <property type="entry name" value="Lipoprotein_mollicutes-type_CS"/>
</dbReference>
<dbReference type="AlphaFoldDB" id="A0A2S5RES6"/>
<feature type="signal peptide" evidence="1">
    <location>
        <begin position="1"/>
        <end position="19"/>
    </location>
</feature>
<dbReference type="NCBIfam" id="NF038029">
    <property type="entry name" value="LP_plasma"/>
    <property type="match status" value="1"/>
</dbReference>
<dbReference type="RefSeq" id="WP_051437366.1">
    <property type="nucleotide sequence ID" value="NZ_PHNE01000001.1"/>
</dbReference>
<dbReference type="Proteomes" id="UP000237865">
    <property type="component" value="Unassembled WGS sequence"/>
</dbReference>
<dbReference type="InterPro" id="IPR005046">
    <property type="entry name" value="DUF285"/>
</dbReference>
<gene>
    <name evidence="2" type="ORF">ELUCI_v1c01110</name>
</gene>
<dbReference type="GO" id="GO:0016020">
    <property type="term" value="C:membrane"/>
    <property type="evidence" value="ECO:0007669"/>
    <property type="project" value="InterPro"/>
</dbReference>
<comment type="caution">
    <text evidence="2">The sequence shown here is derived from an EMBL/GenBank/DDBJ whole genome shotgun (WGS) entry which is preliminary data.</text>
</comment>
<dbReference type="InterPro" id="IPR007880">
    <property type="entry name" value="Spiralin"/>
</dbReference>
<dbReference type="InterPro" id="IPR011889">
    <property type="entry name" value="Liste_lipo_26"/>
</dbReference>
<protein>
    <recommendedName>
        <fullName evidence="4">Lipoprotein</fullName>
    </recommendedName>
</protein>
<name>A0A2S5RES6_9MOLU</name>
<keyword evidence="1" id="KW-0732">Signal</keyword>
<evidence type="ECO:0008006" key="4">
    <source>
        <dbReference type="Google" id="ProtNLM"/>
    </source>
</evidence>
<feature type="chain" id="PRO_5015672838" description="Lipoprotein" evidence="1">
    <location>
        <begin position="20"/>
        <end position="862"/>
    </location>
</feature>
<evidence type="ECO:0000313" key="2">
    <source>
        <dbReference type="EMBL" id="PPE05823.1"/>
    </source>
</evidence>
<dbReference type="PROSITE" id="PS51257">
    <property type="entry name" value="PROKAR_LIPOPROTEIN"/>
    <property type="match status" value="1"/>
</dbReference>
<proteinExistence type="predicted"/>
<accession>A0A2S5RES6</accession>
<reference evidence="2 3" key="1">
    <citation type="submission" date="2017-11" db="EMBL/GenBank/DDBJ databases">
        <title>Genome sequence of Entomoplasma lucivorax PIPN-2 (ATCC 49196).</title>
        <authorList>
            <person name="Lo W.-S."/>
            <person name="Gasparich G.E."/>
            <person name="Kuo C.-H."/>
        </authorList>
    </citation>
    <scope>NUCLEOTIDE SEQUENCE [LARGE SCALE GENOMIC DNA]</scope>
    <source>
        <strain evidence="2 3">PIPN-2</strain>
    </source>
</reference>
<dbReference type="NCBIfam" id="TIGR02167">
    <property type="entry name" value="Liste_lipo_26"/>
    <property type="match status" value="1"/>
</dbReference>
<organism evidence="2 3">
    <name type="scientific">Williamsoniiplasma lucivorax</name>
    <dbReference type="NCBI Taxonomy" id="209274"/>
    <lineage>
        <taxon>Bacteria</taxon>
        <taxon>Bacillati</taxon>
        <taxon>Mycoplasmatota</taxon>
        <taxon>Mollicutes</taxon>
        <taxon>Entomoplasmatales</taxon>
        <taxon>Williamsoniiplasma</taxon>
    </lineage>
</organism>
<evidence type="ECO:0000256" key="1">
    <source>
        <dbReference type="SAM" id="SignalP"/>
    </source>
</evidence>
<dbReference type="Pfam" id="PF05215">
    <property type="entry name" value="Spiralin"/>
    <property type="match status" value="4"/>
</dbReference>